<dbReference type="Proteomes" id="UP000545876">
    <property type="component" value="Unassembled WGS sequence"/>
</dbReference>
<feature type="region of interest" description="Disordered" evidence="1">
    <location>
        <begin position="185"/>
        <end position="204"/>
    </location>
</feature>
<comment type="caution">
    <text evidence="2">The sequence shown here is derived from an EMBL/GenBank/DDBJ whole genome shotgun (WGS) entry which is preliminary data.</text>
</comment>
<sequence>MKRRKTNIKPMFLLVLLAVFSFFVINKTEGIDWEGKKQKLYESKPAECTTCKTGEGIKEIIDNDSSINYVLLDSSQAIDVTEEFTGSVEGIRDFGCRGLDPANFLSSKRYVCSTSGGGGIDFSEGNASSGGQGVLVKKNSKIKITKVTFPLALWLGQYTYVDSNKQIRKDSPDYRSNGQQLDPEIVSRSLSPQEATQFNDEISGTEKEPFVVKGKVKMDTGQVENLEQAEGEYQVENAPHEPGCILNGKPCDPKLAVSDYNVGKSNYIASNEKYGGYMLDQAPGGDKKPDSASEECLVEGQDYKELKNGVVTTCVNVPAIIAGWFMETFGLSQWEKCTIGEEIQTTDPKTGKPITINQKSGECVDPKTLGIKMTPIFGDPDVCEDELCANAYLSQSYKETLAPSESKGVTVSGSPKTSTMFFVATECALQIDGKNVPVLCLWDASPILLNYKLQEKDKAPNQEDFPKSFTYYWGNVSQSMKISSKVYRVD</sequence>
<organism evidence="2 3">
    <name type="scientific">Candidatus Dojkabacteria bacterium</name>
    <dbReference type="NCBI Taxonomy" id="2099670"/>
    <lineage>
        <taxon>Bacteria</taxon>
        <taxon>Candidatus Dojkabacteria</taxon>
    </lineage>
</organism>
<accession>A0A847CZK1</accession>
<proteinExistence type="predicted"/>
<feature type="compositionally biased region" description="Polar residues" evidence="1">
    <location>
        <begin position="188"/>
        <end position="202"/>
    </location>
</feature>
<evidence type="ECO:0000256" key="1">
    <source>
        <dbReference type="SAM" id="MobiDB-lite"/>
    </source>
</evidence>
<reference evidence="2 3" key="1">
    <citation type="journal article" date="2020" name="Biotechnol. Biofuels">
        <title>New insights from the biogas microbiome by comprehensive genome-resolved metagenomics of nearly 1600 species originating from multiple anaerobic digesters.</title>
        <authorList>
            <person name="Campanaro S."/>
            <person name="Treu L."/>
            <person name="Rodriguez-R L.M."/>
            <person name="Kovalovszki A."/>
            <person name="Ziels R.M."/>
            <person name="Maus I."/>
            <person name="Zhu X."/>
            <person name="Kougias P.G."/>
            <person name="Basile A."/>
            <person name="Luo G."/>
            <person name="Schluter A."/>
            <person name="Konstantinidis K.T."/>
            <person name="Angelidaki I."/>
        </authorList>
    </citation>
    <scope>NUCLEOTIDE SEQUENCE [LARGE SCALE GENOMIC DNA]</scope>
    <source>
        <strain evidence="2">AS06rmzACSIP_65</strain>
    </source>
</reference>
<dbReference type="EMBL" id="JAAZBX010000002">
    <property type="protein sequence ID" value="NLD25115.1"/>
    <property type="molecule type" value="Genomic_DNA"/>
</dbReference>
<gene>
    <name evidence="2" type="ORF">GX656_00535</name>
</gene>
<evidence type="ECO:0000313" key="2">
    <source>
        <dbReference type="EMBL" id="NLD25115.1"/>
    </source>
</evidence>
<evidence type="ECO:0000313" key="3">
    <source>
        <dbReference type="Proteomes" id="UP000545876"/>
    </source>
</evidence>
<name>A0A847CZK1_9BACT</name>
<dbReference type="AlphaFoldDB" id="A0A847CZK1"/>
<protein>
    <submittedName>
        <fullName evidence="2">Uncharacterized protein</fullName>
    </submittedName>
</protein>